<reference evidence="21 22" key="1">
    <citation type="submission" date="2015-09" db="EMBL/GenBank/DDBJ databases">
        <authorList>
            <consortium name="Pathogen Informatics"/>
        </authorList>
    </citation>
    <scope>NUCLEOTIDE SEQUENCE [LARGE SCALE GENOMIC DNA]</scope>
    <source>
        <strain evidence="21 22">2789STDY5834835</strain>
    </source>
</reference>
<evidence type="ECO:0000256" key="5">
    <source>
        <dbReference type="ARBA" id="ARBA00013213"/>
    </source>
</evidence>
<dbReference type="PANTHER" id="PTHR43331">
    <property type="entry name" value="HOMOSERINE DEHYDROGENASE"/>
    <property type="match status" value="1"/>
</dbReference>
<dbReference type="PIRSF" id="PIRSF000098">
    <property type="entry name" value="Homoser_dehydrog"/>
    <property type="match status" value="1"/>
</dbReference>
<keyword evidence="10 17" id="KW-0521">NADP</keyword>
<sequence>MESIQNKIVKAALLGAGTVGSGVYELVKERQEDFPHICGTQIEIAKILVRDASKEREGIPSELLTDNWEEIIADDSISIIIEVMGGIEPAKSYLLEAMKAGKQVVTANKDLIAEHGHELLDTAEQYGCDFKFEAAVAGCVPIIQILKQSMSSENITEIMGIVNGTTNYILTRMTQSGLSYDEALKEATDLGYAEADPTADVDGLDAGRKIAIMASIAFHSRVTFSDVYIEGIRNITAKDIFYAKEFNSVIKLVGIARKDEDGIEVKVLPILIPQDHPLATVNDSFNAVFVHGTASDDTMYYGRGAGKRPTASAVTGDLCTVARHIVEKHSNLHVCSCYKELPVKNIQDTYSRFFLRLQVADRPGVLANITSVFGTSQVSIAQIIQKSRQNGNAELVIITDEVKELYFTDALNILKRLSIVNSISSLIRVY</sequence>
<feature type="active site" description="Proton donor" evidence="16">
    <location>
        <position position="209"/>
    </location>
</feature>
<dbReference type="Gene3D" id="3.30.70.260">
    <property type="match status" value="1"/>
</dbReference>
<dbReference type="FunFam" id="3.30.360.10:FF:000005">
    <property type="entry name" value="Homoserine dehydrogenase"/>
    <property type="match status" value="1"/>
</dbReference>
<evidence type="ECO:0000256" key="11">
    <source>
        <dbReference type="ARBA" id="ARBA00023002"/>
    </source>
</evidence>
<evidence type="ECO:0000256" key="19">
    <source>
        <dbReference type="RuleBase" id="RU004171"/>
    </source>
</evidence>
<evidence type="ECO:0000256" key="3">
    <source>
        <dbReference type="ARBA" id="ARBA00005062"/>
    </source>
</evidence>
<dbReference type="FunFam" id="3.40.50.720:FF:000062">
    <property type="entry name" value="Homoserine dehydrogenase"/>
    <property type="match status" value="1"/>
</dbReference>
<evidence type="ECO:0000256" key="1">
    <source>
        <dbReference type="ARBA" id="ARBA00001920"/>
    </source>
</evidence>
<evidence type="ECO:0000313" key="22">
    <source>
        <dbReference type="Proteomes" id="UP000095679"/>
    </source>
</evidence>
<comment type="catalytic activity">
    <reaction evidence="15">
        <text>L-homoserine + NADP(+) = L-aspartate 4-semialdehyde + NADPH + H(+)</text>
        <dbReference type="Rhea" id="RHEA:15761"/>
        <dbReference type="ChEBI" id="CHEBI:15378"/>
        <dbReference type="ChEBI" id="CHEBI:57476"/>
        <dbReference type="ChEBI" id="CHEBI:57783"/>
        <dbReference type="ChEBI" id="CHEBI:58349"/>
        <dbReference type="ChEBI" id="CHEBI:537519"/>
        <dbReference type="EC" id="1.1.1.3"/>
    </reaction>
    <physiologicalReaction direction="right-to-left" evidence="15">
        <dbReference type="Rhea" id="RHEA:15763"/>
    </physiologicalReaction>
</comment>
<dbReference type="GO" id="GO:0004412">
    <property type="term" value="F:homoserine dehydrogenase activity"/>
    <property type="evidence" value="ECO:0007669"/>
    <property type="project" value="UniProtKB-EC"/>
</dbReference>
<keyword evidence="8 18" id="KW-0791">Threonine biosynthesis</keyword>
<feature type="binding site" evidence="17">
    <location>
        <position position="194"/>
    </location>
    <ligand>
        <name>L-homoserine</name>
        <dbReference type="ChEBI" id="CHEBI:57476"/>
    </ligand>
</feature>
<dbReference type="PANTHER" id="PTHR43331:SF1">
    <property type="entry name" value="HOMOSERINE DEHYDROGENASE"/>
    <property type="match status" value="1"/>
</dbReference>
<dbReference type="InterPro" id="IPR019811">
    <property type="entry name" value="HDH_CS"/>
</dbReference>
<evidence type="ECO:0000256" key="13">
    <source>
        <dbReference type="ARBA" id="ARBA00023053"/>
    </source>
</evidence>
<evidence type="ECO:0000256" key="2">
    <source>
        <dbReference type="ARBA" id="ARBA00005056"/>
    </source>
</evidence>
<dbReference type="InterPro" id="IPR001342">
    <property type="entry name" value="HDH_cat"/>
</dbReference>
<dbReference type="NCBIfam" id="NF004976">
    <property type="entry name" value="PRK06349.1"/>
    <property type="match status" value="1"/>
</dbReference>
<keyword evidence="12" id="KW-0520">NAD</keyword>
<evidence type="ECO:0000256" key="14">
    <source>
        <dbReference type="ARBA" id="ARBA00023167"/>
    </source>
</evidence>
<dbReference type="CDD" id="cd04881">
    <property type="entry name" value="ACT_HSDH-Hom"/>
    <property type="match status" value="1"/>
</dbReference>
<dbReference type="Gene3D" id="3.30.360.10">
    <property type="entry name" value="Dihydrodipicolinate Reductase, domain 2"/>
    <property type="match status" value="1"/>
</dbReference>
<dbReference type="Gene3D" id="3.40.50.720">
    <property type="entry name" value="NAD(P)-binding Rossmann-like Domain"/>
    <property type="match status" value="1"/>
</dbReference>
<dbReference type="SUPFAM" id="SSF55021">
    <property type="entry name" value="ACT-like"/>
    <property type="match status" value="1"/>
</dbReference>
<name>A0A173ZUV1_9FIRM</name>
<keyword evidence="7 18" id="KW-0028">Amino-acid biosynthesis</keyword>
<dbReference type="SUPFAM" id="SSF51735">
    <property type="entry name" value="NAD(P)-binding Rossmann-fold domains"/>
    <property type="match status" value="1"/>
</dbReference>
<keyword evidence="9" id="KW-0479">Metal-binding</keyword>
<dbReference type="InterPro" id="IPR045865">
    <property type="entry name" value="ACT-like_dom_sf"/>
</dbReference>
<keyword evidence="14 18" id="KW-0486">Methionine biosynthesis</keyword>
<dbReference type="RefSeq" id="WP_055298052.1">
    <property type="nucleotide sequence ID" value="NZ_BLYK01000042.1"/>
</dbReference>
<comment type="similarity">
    <text evidence="4 19">Belongs to the homoserine dehydrogenase family.</text>
</comment>
<dbReference type="UniPathway" id="UPA00051">
    <property type="reaction ID" value="UER00465"/>
</dbReference>
<dbReference type="Pfam" id="PF01842">
    <property type="entry name" value="ACT"/>
    <property type="match status" value="1"/>
</dbReference>
<evidence type="ECO:0000256" key="4">
    <source>
        <dbReference type="ARBA" id="ARBA00006753"/>
    </source>
</evidence>
<evidence type="ECO:0000256" key="15">
    <source>
        <dbReference type="ARBA" id="ARBA00048841"/>
    </source>
</evidence>
<dbReference type="AlphaFoldDB" id="A0A173ZUV1"/>
<evidence type="ECO:0000313" key="21">
    <source>
        <dbReference type="EMBL" id="CUN79593.1"/>
    </source>
</evidence>
<organism evidence="21 22">
    <name type="scientific">Anaerobutyricum hallii</name>
    <dbReference type="NCBI Taxonomy" id="39488"/>
    <lineage>
        <taxon>Bacteria</taxon>
        <taxon>Bacillati</taxon>
        <taxon>Bacillota</taxon>
        <taxon>Clostridia</taxon>
        <taxon>Lachnospirales</taxon>
        <taxon>Lachnospiraceae</taxon>
        <taxon>Anaerobutyricum</taxon>
    </lineage>
</organism>
<evidence type="ECO:0000256" key="6">
    <source>
        <dbReference type="ARBA" id="ARBA00013376"/>
    </source>
</evidence>
<dbReference type="GO" id="GO:0009086">
    <property type="term" value="P:methionine biosynthetic process"/>
    <property type="evidence" value="ECO:0007669"/>
    <property type="project" value="UniProtKB-KW"/>
</dbReference>
<dbReference type="Pfam" id="PF00742">
    <property type="entry name" value="Homoserine_dh"/>
    <property type="match status" value="1"/>
</dbReference>
<dbReference type="PROSITE" id="PS01042">
    <property type="entry name" value="HOMOSER_DHGENASE"/>
    <property type="match status" value="1"/>
</dbReference>
<comment type="cofactor">
    <cofactor evidence="1">
        <name>a metal cation</name>
        <dbReference type="ChEBI" id="CHEBI:25213"/>
    </cofactor>
</comment>
<gene>
    <name evidence="21" type="primary">hom_2</name>
    <name evidence="21" type="ORF">ERS852450_00649</name>
</gene>
<dbReference type="InterPro" id="IPR036291">
    <property type="entry name" value="NAD(P)-bd_dom_sf"/>
</dbReference>
<dbReference type="GO" id="GO:0046872">
    <property type="term" value="F:metal ion binding"/>
    <property type="evidence" value="ECO:0007669"/>
    <property type="project" value="UniProtKB-KW"/>
</dbReference>
<dbReference type="UniPathway" id="UPA00050">
    <property type="reaction ID" value="UER00063"/>
</dbReference>
<protein>
    <recommendedName>
        <fullName evidence="6 18">Homoserine dehydrogenase</fullName>
        <ecNumber evidence="5 18">1.1.1.3</ecNumber>
    </recommendedName>
</protein>
<evidence type="ECO:0000259" key="20">
    <source>
        <dbReference type="PROSITE" id="PS51671"/>
    </source>
</evidence>
<accession>A0A173ZUV1</accession>
<evidence type="ECO:0000256" key="9">
    <source>
        <dbReference type="ARBA" id="ARBA00022723"/>
    </source>
</evidence>
<comment type="pathway">
    <text evidence="3 18">Amino-acid biosynthesis; L-methionine biosynthesis via de novo pathway; L-homoserine from L-aspartate: step 3/3.</text>
</comment>
<dbReference type="InterPro" id="IPR002912">
    <property type="entry name" value="ACT_dom"/>
</dbReference>
<dbReference type="InterPro" id="IPR016204">
    <property type="entry name" value="HDH"/>
</dbReference>
<feature type="binding site" evidence="17">
    <location>
        <position position="109"/>
    </location>
    <ligand>
        <name>NADPH</name>
        <dbReference type="ChEBI" id="CHEBI:57783"/>
    </ligand>
</feature>
<keyword evidence="13" id="KW-0915">Sodium</keyword>
<dbReference type="EC" id="1.1.1.3" evidence="5 18"/>
<feature type="domain" description="ACT" evidence="20">
    <location>
        <begin position="354"/>
        <end position="430"/>
    </location>
</feature>
<dbReference type="GO" id="GO:0009088">
    <property type="term" value="P:threonine biosynthetic process"/>
    <property type="evidence" value="ECO:0007669"/>
    <property type="project" value="UniProtKB-UniPathway"/>
</dbReference>
<evidence type="ECO:0000256" key="17">
    <source>
        <dbReference type="PIRSR" id="PIRSR000098-2"/>
    </source>
</evidence>
<evidence type="ECO:0000256" key="12">
    <source>
        <dbReference type="ARBA" id="ARBA00023027"/>
    </source>
</evidence>
<dbReference type="Proteomes" id="UP000095679">
    <property type="component" value="Unassembled WGS sequence"/>
</dbReference>
<feature type="binding site" evidence="17">
    <location>
        <begin position="14"/>
        <end position="21"/>
    </location>
    <ligand>
        <name>NADP(+)</name>
        <dbReference type="ChEBI" id="CHEBI:58349"/>
    </ligand>
</feature>
<dbReference type="Pfam" id="PF03447">
    <property type="entry name" value="NAD_binding_3"/>
    <property type="match status" value="1"/>
</dbReference>
<evidence type="ECO:0000256" key="18">
    <source>
        <dbReference type="RuleBase" id="RU000579"/>
    </source>
</evidence>
<dbReference type="EMBL" id="CYZL01000004">
    <property type="protein sequence ID" value="CUN79593.1"/>
    <property type="molecule type" value="Genomic_DNA"/>
</dbReference>
<evidence type="ECO:0000256" key="8">
    <source>
        <dbReference type="ARBA" id="ARBA00022697"/>
    </source>
</evidence>
<dbReference type="SUPFAM" id="SSF55347">
    <property type="entry name" value="Glyceraldehyde-3-phosphate dehydrogenase-like, C-terminal domain"/>
    <property type="match status" value="1"/>
</dbReference>
<evidence type="ECO:0000256" key="10">
    <source>
        <dbReference type="ARBA" id="ARBA00022857"/>
    </source>
</evidence>
<dbReference type="PROSITE" id="PS51671">
    <property type="entry name" value="ACT"/>
    <property type="match status" value="1"/>
</dbReference>
<comment type="pathway">
    <text evidence="2 18">Amino-acid biosynthesis; L-threonine biosynthesis; L-threonine from L-aspartate: step 3/5.</text>
</comment>
<evidence type="ECO:0000256" key="7">
    <source>
        <dbReference type="ARBA" id="ARBA00022605"/>
    </source>
</evidence>
<proteinExistence type="inferred from homology"/>
<dbReference type="GO" id="GO:0050661">
    <property type="term" value="F:NADP binding"/>
    <property type="evidence" value="ECO:0007669"/>
    <property type="project" value="InterPro"/>
</dbReference>
<keyword evidence="11 18" id="KW-0560">Oxidoreductase</keyword>
<evidence type="ECO:0000256" key="16">
    <source>
        <dbReference type="PIRSR" id="PIRSR000098-1"/>
    </source>
</evidence>
<dbReference type="InterPro" id="IPR005106">
    <property type="entry name" value="Asp/hSer_DH_NAD-bd"/>
</dbReference>